<gene>
    <name evidence="2" type="ORF">KSP40_PGU006371</name>
</gene>
<name>A0ABR2MFQ5_9ASPA</name>
<evidence type="ECO:0000256" key="1">
    <source>
        <dbReference type="SAM" id="MobiDB-lite"/>
    </source>
</evidence>
<organism evidence="2 3">
    <name type="scientific">Platanthera guangdongensis</name>
    <dbReference type="NCBI Taxonomy" id="2320717"/>
    <lineage>
        <taxon>Eukaryota</taxon>
        <taxon>Viridiplantae</taxon>
        <taxon>Streptophyta</taxon>
        <taxon>Embryophyta</taxon>
        <taxon>Tracheophyta</taxon>
        <taxon>Spermatophyta</taxon>
        <taxon>Magnoliopsida</taxon>
        <taxon>Liliopsida</taxon>
        <taxon>Asparagales</taxon>
        <taxon>Orchidaceae</taxon>
        <taxon>Orchidoideae</taxon>
        <taxon>Orchideae</taxon>
        <taxon>Orchidinae</taxon>
        <taxon>Platanthera</taxon>
    </lineage>
</organism>
<sequence length="144" mass="15696">MQVRSAFARAYSSLTDARAIVSLGSQKSILGTIIRPDPILLDRKGGSNGELTFNSLLPGAGESTPQFGSDKDTICNWQLLDDEPLPRGSMIIDGESMPARKLGGSRAKHKHGKIEKTESGSSGKKRRVRNEDYYGQNGRGDYVR</sequence>
<feature type="region of interest" description="Disordered" evidence="1">
    <location>
        <begin position="88"/>
        <end position="144"/>
    </location>
</feature>
<proteinExistence type="predicted"/>
<reference evidence="2 3" key="1">
    <citation type="journal article" date="2022" name="Nat. Plants">
        <title>Genomes of leafy and leafless Platanthera orchids illuminate the evolution of mycoheterotrophy.</title>
        <authorList>
            <person name="Li M.H."/>
            <person name="Liu K.W."/>
            <person name="Li Z."/>
            <person name="Lu H.C."/>
            <person name="Ye Q.L."/>
            <person name="Zhang D."/>
            <person name="Wang J.Y."/>
            <person name="Li Y.F."/>
            <person name="Zhong Z.M."/>
            <person name="Liu X."/>
            <person name="Yu X."/>
            <person name="Liu D.K."/>
            <person name="Tu X.D."/>
            <person name="Liu B."/>
            <person name="Hao Y."/>
            <person name="Liao X.Y."/>
            <person name="Jiang Y.T."/>
            <person name="Sun W.H."/>
            <person name="Chen J."/>
            <person name="Chen Y.Q."/>
            <person name="Ai Y."/>
            <person name="Zhai J.W."/>
            <person name="Wu S.S."/>
            <person name="Zhou Z."/>
            <person name="Hsiao Y.Y."/>
            <person name="Wu W.L."/>
            <person name="Chen Y.Y."/>
            <person name="Lin Y.F."/>
            <person name="Hsu J.L."/>
            <person name="Li C.Y."/>
            <person name="Wang Z.W."/>
            <person name="Zhao X."/>
            <person name="Zhong W.Y."/>
            <person name="Ma X.K."/>
            <person name="Ma L."/>
            <person name="Huang J."/>
            <person name="Chen G.Z."/>
            <person name="Huang M.Z."/>
            <person name="Huang L."/>
            <person name="Peng D.H."/>
            <person name="Luo Y.B."/>
            <person name="Zou S.Q."/>
            <person name="Chen S.P."/>
            <person name="Lan S."/>
            <person name="Tsai W.C."/>
            <person name="Van de Peer Y."/>
            <person name="Liu Z.J."/>
        </authorList>
    </citation>
    <scope>NUCLEOTIDE SEQUENCE [LARGE SCALE GENOMIC DNA]</scope>
    <source>
        <strain evidence="2">Lor288</strain>
    </source>
</reference>
<evidence type="ECO:0000313" key="2">
    <source>
        <dbReference type="EMBL" id="KAK8962881.1"/>
    </source>
</evidence>
<dbReference type="EMBL" id="JBBWWR010000008">
    <property type="protein sequence ID" value="KAK8962881.1"/>
    <property type="molecule type" value="Genomic_DNA"/>
</dbReference>
<evidence type="ECO:0000313" key="3">
    <source>
        <dbReference type="Proteomes" id="UP001412067"/>
    </source>
</evidence>
<accession>A0ABR2MFQ5</accession>
<dbReference type="Proteomes" id="UP001412067">
    <property type="component" value="Unassembled WGS sequence"/>
</dbReference>
<keyword evidence="3" id="KW-1185">Reference proteome</keyword>
<comment type="caution">
    <text evidence="2">The sequence shown here is derived from an EMBL/GenBank/DDBJ whole genome shotgun (WGS) entry which is preliminary data.</text>
</comment>
<protein>
    <submittedName>
        <fullName evidence="2">Uncharacterized protein</fullName>
    </submittedName>
</protein>